<dbReference type="GO" id="GO:0000139">
    <property type="term" value="C:Golgi membrane"/>
    <property type="evidence" value="ECO:0007669"/>
    <property type="project" value="UniProtKB-SubCell"/>
</dbReference>
<dbReference type="GO" id="GO:0048219">
    <property type="term" value="P:inter-Golgi cisterna vesicle-mediated transport"/>
    <property type="evidence" value="ECO:0007669"/>
    <property type="project" value="TreeGrafter"/>
</dbReference>
<keyword evidence="4 10" id="KW-0812">Transmembrane</keyword>
<dbReference type="AlphaFoldDB" id="A0A0G4J7G0"/>
<evidence type="ECO:0000256" key="3">
    <source>
        <dbReference type="ARBA" id="ARBA00022448"/>
    </source>
</evidence>
<accession>A0A0G4J7G0</accession>
<evidence type="ECO:0000313" key="12">
    <source>
        <dbReference type="EMBL" id="SPQ95693.1"/>
    </source>
</evidence>
<dbReference type="Pfam" id="PF12352">
    <property type="entry name" value="V-SNARE_C"/>
    <property type="match status" value="1"/>
</dbReference>
<organism evidence="11 13">
    <name type="scientific">Plasmodiophora brassicae</name>
    <name type="common">Clubroot disease agent</name>
    <dbReference type="NCBI Taxonomy" id="37360"/>
    <lineage>
        <taxon>Eukaryota</taxon>
        <taxon>Sar</taxon>
        <taxon>Rhizaria</taxon>
        <taxon>Endomyxa</taxon>
        <taxon>Phytomyxea</taxon>
        <taxon>Plasmodiophorida</taxon>
        <taxon>Plasmodiophoridae</taxon>
        <taxon>Plasmodiophora</taxon>
    </lineage>
</organism>
<comment type="subcellular location">
    <subcellularLocation>
        <location evidence="1">Golgi apparatus membrane</location>
        <topology evidence="1">Single-pass type IV membrane protein</topology>
    </subcellularLocation>
</comment>
<proteinExistence type="inferred from homology"/>
<dbReference type="GO" id="GO:0005484">
    <property type="term" value="F:SNAP receptor activity"/>
    <property type="evidence" value="ECO:0007669"/>
    <property type="project" value="TreeGrafter"/>
</dbReference>
<dbReference type="Proteomes" id="UP000039324">
    <property type="component" value="Unassembled WGS sequence"/>
</dbReference>
<dbReference type="GO" id="GO:0005801">
    <property type="term" value="C:cis-Golgi network"/>
    <property type="evidence" value="ECO:0007669"/>
    <property type="project" value="InterPro"/>
</dbReference>
<evidence type="ECO:0008006" key="15">
    <source>
        <dbReference type="Google" id="ProtNLM"/>
    </source>
</evidence>
<keyword evidence="8 10" id="KW-0472">Membrane</keyword>
<evidence type="ECO:0000256" key="6">
    <source>
        <dbReference type="ARBA" id="ARBA00022989"/>
    </source>
</evidence>
<gene>
    <name evidence="11" type="ORF">PBRA_003223</name>
    <name evidence="12" type="ORF">PLBR_LOCUS2908</name>
</gene>
<sequence>MDGGDMPGDFDGLRIQGRRLEKQIFTKLGDLSALNIDAIRNAQSSMMGRAGSATSLANEAEAAQRSIEELLDKLLDTANRLDECLPSLPQGQKEQAVRTNQRYREIHRDYLHEFNRTRAALQASIERAELFSGDMGRAGRARPEAEMLLGEQKSLHSSIDMVDELIGRADATREGLVKQRAIYTTTAANLDQIAQRFPLIRDAMIRIRRYKQRDMIVLAVVIATCILFTLWYVFG</sequence>
<evidence type="ECO:0000256" key="8">
    <source>
        <dbReference type="ARBA" id="ARBA00023136"/>
    </source>
</evidence>
<dbReference type="OMA" id="QAYAVND"/>
<protein>
    <recommendedName>
        <fullName evidence="15">Golgi SNAP receptor complex member 1</fullName>
    </recommendedName>
</protein>
<evidence type="ECO:0000256" key="2">
    <source>
        <dbReference type="ARBA" id="ARBA00008473"/>
    </source>
</evidence>
<dbReference type="PANTHER" id="PTHR21094">
    <property type="entry name" value="GOS-28 SNARE- RELATED"/>
    <property type="match status" value="1"/>
</dbReference>
<geneLocation type="mitochondrion" evidence="12"/>
<dbReference type="GO" id="GO:0006906">
    <property type="term" value="P:vesicle fusion"/>
    <property type="evidence" value="ECO:0007669"/>
    <property type="project" value="TreeGrafter"/>
</dbReference>
<dbReference type="EMBL" id="OVEO01000004">
    <property type="protein sequence ID" value="SPQ95693.1"/>
    <property type="molecule type" value="Genomic_DNA"/>
</dbReference>
<keyword evidence="7" id="KW-0333">Golgi apparatus</keyword>
<comment type="similarity">
    <text evidence="2">Belongs to the GOSR1 family.</text>
</comment>
<keyword evidence="13" id="KW-1185">Reference proteome</keyword>
<dbReference type="Proteomes" id="UP000290189">
    <property type="component" value="Unassembled WGS sequence"/>
</dbReference>
<dbReference type="PANTHER" id="PTHR21094:SF2">
    <property type="entry name" value="GOLGI SNAP RECEPTOR COMPLEX MEMBER 1"/>
    <property type="match status" value="1"/>
</dbReference>
<evidence type="ECO:0000313" key="14">
    <source>
        <dbReference type="Proteomes" id="UP000290189"/>
    </source>
</evidence>
<evidence type="ECO:0000256" key="4">
    <source>
        <dbReference type="ARBA" id="ARBA00022692"/>
    </source>
</evidence>
<dbReference type="InterPro" id="IPR023601">
    <property type="entry name" value="Golgi_SNAP_su1"/>
</dbReference>
<keyword evidence="6 10" id="KW-1133">Transmembrane helix</keyword>
<evidence type="ECO:0000256" key="1">
    <source>
        <dbReference type="ARBA" id="ARBA00004409"/>
    </source>
</evidence>
<evidence type="ECO:0000313" key="13">
    <source>
        <dbReference type="Proteomes" id="UP000039324"/>
    </source>
</evidence>
<keyword evidence="12" id="KW-0496">Mitochondrion</keyword>
<dbReference type="OrthoDB" id="422156at2759"/>
<feature type="transmembrane region" description="Helical" evidence="10">
    <location>
        <begin position="215"/>
        <end position="234"/>
    </location>
</feature>
<dbReference type="GO" id="GO:0005797">
    <property type="term" value="C:Golgi medial cisterna"/>
    <property type="evidence" value="ECO:0007669"/>
    <property type="project" value="TreeGrafter"/>
</dbReference>
<evidence type="ECO:0000256" key="5">
    <source>
        <dbReference type="ARBA" id="ARBA00022927"/>
    </source>
</evidence>
<keyword evidence="5" id="KW-0653">Protein transport</keyword>
<evidence type="ECO:0000313" key="11">
    <source>
        <dbReference type="EMBL" id="CEP03462.1"/>
    </source>
</evidence>
<dbReference type="GO" id="GO:0006888">
    <property type="term" value="P:endoplasmic reticulum to Golgi vesicle-mediated transport"/>
    <property type="evidence" value="ECO:0007669"/>
    <property type="project" value="InterPro"/>
</dbReference>
<dbReference type="EMBL" id="CDSF01000144">
    <property type="protein sequence ID" value="CEP03462.1"/>
    <property type="molecule type" value="Genomic_DNA"/>
</dbReference>
<reference evidence="11 13" key="1">
    <citation type="submission" date="2015-02" db="EMBL/GenBank/DDBJ databases">
        <authorList>
            <person name="Chooi Y.-H."/>
        </authorList>
    </citation>
    <scope>NUCLEOTIDE SEQUENCE [LARGE SCALE GENOMIC DNA]</scope>
    <source>
        <strain evidence="11">E3</strain>
    </source>
</reference>
<keyword evidence="9" id="KW-0175">Coiled coil</keyword>
<evidence type="ECO:0000256" key="7">
    <source>
        <dbReference type="ARBA" id="ARBA00023034"/>
    </source>
</evidence>
<feature type="coiled-coil region" evidence="9">
    <location>
        <begin position="53"/>
        <end position="80"/>
    </location>
</feature>
<evidence type="ECO:0000256" key="10">
    <source>
        <dbReference type="SAM" id="Phobius"/>
    </source>
</evidence>
<dbReference type="GO" id="GO:0015031">
    <property type="term" value="P:protein transport"/>
    <property type="evidence" value="ECO:0007669"/>
    <property type="project" value="UniProtKB-KW"/>
</dbReference>
<reference evidence="12 14" key="2">
    <citation type="submission" date="2018-03" db="EMBL/GenBank/DDBJ databases">
        <authorList>
            <person name="Fogelqvist J."/>
        </authorList>
    </citation>
    <scope>NUCLEOTIDE SEQUENCE [LARGE SCALE GENOMIC DNA]</scope>
</reference>
<dbReference type="STRING" id="37360.A0A0G4J7G0"/>
<evidence type="ECO:0000256" key="9">
    <source>
        <dbReference type="SAM" id="Coils"/>
    </source>
</evidence>
<dbReference type="GO" id="GO:0031201">
    <property type="term" value="C:SNARE complex"/>
    <property type="evidence" value="ECO:0007669"/>
    <property type="project" value="TreeGrafter"/>
</dbReference>
<keyword evidence="3" id="KW-0813">Transport</keyword>
<name>A0A0G4J7G0_PLABS</name>